<keyword evidence="7 8" id="KW-0998">Cell outer membrane</keyword>
<evidence type="ECO:0000313" key="13">
    <source>
        <dbReference type="EMBL" id="EKY00754.1"/>
    </source>
</evidence>
<feature type="signal peptide" evidence="10">
    <location>
        <begin position="1"/>
        <end position="28"/>
    </location>
</feature>
<feature type="domain" description="TonB-dependent receptor-like beta-barrel" evidence="11">
    <location>
        <begin position="438"/>
        <end position="820"/>
    </location>
</feature>
<evidence type="ECO:0000256" key="6">
    <source>
        <dbReference type="ARBA" id="ARBA00023136"/>
    </source>
</evidence>
<evidence type="ECO:0000256" key="1">
    <source>
        <dbReference type="ARBA" id="ARBA00004571"/>
    </source>
</evidence>
<accession>L1NB64</accession>
<protein>
    <submittedName>
        <fullName evidence="13">TonB-dependent receptor plug domain protein</fullName>
    </submittedName>
</protein>
<dbReference type="Pfam" id="PF00593">
    <property type="entry name" value="TonB_dep_Rec_b-barrel"/>
    <property type="match status" value="1"/>
</dbReference>
<dbReference type="PATRIC" id="fig|1127699.3.peg.1110"/>
<dbReference type="EMBL" id="AMEP01000083">
    <property type="protein sequence ID" value="EKY00754.1"/>
    <property type="molecule type" value="Genomic_DNA"/>
</dbReference>
<evidence type="ECO:0000256" key="10">
    <source>
        <dbReference type="SAM" id="SignalP"/>
    </source>
</evidence>
<dbReference type="Pfam" id="PF13715">
    <property type="entry name" value="CarbopepD_reg_2"/>
    <property type="match status" value="1"/>
</dbReference>
<keyword evidence="13" id="KW-0675">Receptor</keyword>
<evidence type="ECO:0000256" key="3">
    <source>
        <dbReference type="ARBA" id="ARBA00022452"/>
    </source>
</evidence>
<dbReference type="Gene3D" id="2.170.130.10">
    <property type="entry name" value="TonB-dependent receptor, plug domain"/>
    <property type="match status" value="1"/>
</dbReference>
<dbReference type="InterPro" id="IPR037066">
    <property type="entry name" value="Plug_dom_sf"/>
</dbReference>
<keyword evidence="3 8" id="KW-1134">Transmembrane beta strand</keyword>
<feature type="domain" description="TonB-dependent receptor plug" evidence="12">
    <location>
        <begin position="140"/>
        <end position="246"/>
    </location>
</feature>
<dbReference type="InterPro" id="IPR039426">
    <property type="entry name" value="TonB-dep_rcpt-like"/>
</dbReference>
<dbReference type="NCBIfam" id="TIGR04057">
    <property type="entry name" value="SusC_RagA_signa"/>
    <property type="match status" value="1"/>
</dbReference>
<dbReference type="OrthoDB" id="9768177at2"/>
<gene>
    <name evidence="13" type="ORF">HMPREF9151_01199</name>
</gene>
<dbReference type="SUPFAM" id="SSF56935">
    <property type="entry name" value="Porins"/>
    <property type="match status" value="1"/>
</dbReference>
<evidence type="ECO:0000256" key="5">
    <source>
        <dbReference type="ARBA" id="ARBA00023077"/>
    </source>
</evidence>
<feature type="chain" id="PRO_5003954364" evidence="10">
    <location>
        <begin position="29"/>
        <end position="1064"/>
    </location>
</feature>
<dbReference type="Proteomes" id="UP000010433">
    <property type="component" value="Unassembled WGS sequence"/>
</dbReference>
<evidence type="ECO:0000256" key="4">
    <source>
        <dbReference type="ARBA" id="ARBA00022692"/>
    </source>
</evidence>
<reference evidence="13 14" key="1">
    <citation type="submission" date="2012-05" db="EMBL/GenBank/DDBJ databases">
        <authorList>
            <person name="Weinstock G."/>
            <person name="Sodergren E."/>
            <person name="Lobos E.A."/>
            <person name="Fulton L."/>
            <person name="Fulton R."/>
            <person name="Courtney L."/>
            <person name="Fronick C."/>
            <person name="O'Laughlin M."/>
            <person name="Godfrey J."/>
            <person name="Wilson R.M."/>
            <person name="Miner T."/>
            <person name="Farmer C."/>
            <person name="Delehaunty K."/>
            <person name="Cordes M."/>
            <person name="Minx P."/>
            <person name="Tomlinson C."/>
            <person name="Chen J."/>
            <person name="Wollam A."/>
            <person name="Pepin K.H."/>
            <person name="Bhonagiri V."/>
            <person name="Zhang X."/>
            <person name="Suruliraj S."/>
            <person name="Warren W."/>
            <person name="Mitreva M."/>
            <person name="Mardis E.R."/>
            <person name="Wilson R.K."/>
        </authorList>
    </citation>
    <scope>NUCLEOTIDE SEQUENCE [LARGE SCALE GENOMIC DNA]</scope>
    <source>
        <strain evidence="13 14">F0055</strain>
    </source>
</reference>
<dbReference type="SUPFAM" id="SSF49464">
    <property type="entry name" value="Carboxypeptidase regulatory domain-like"/>
    <property type="match status" value="1"/>
</dbReference>
<dbReference type="AlphaFoldDB" id="L1NB64"/>
<organism evidence="13 14">
    <name type="scientific">Hoylesella saccharolytica F0055</name>
    <dbReference type="NCBI Taxonomy" id="1127699"/>
    <lineage>
        <taxon>Bacteria</taxon>
        <taxon>Pseudomonadati</taxon>
        <taxon>Bacteroidota</taxon>
        <taxon>Bacteroidia</taxon>
        <taxon>Bacteroidales</taxon>
        <taxon>Prevotellaceae</taxon>
        <taxon>Hoylesella</taxon>
    </lineage>
</organism>
<dbReference type="Pfam" id="PF07715">
    <property type="entry name" value="Plug"/>
    <property type="match status" value="1"/>
</dbReference>
<keyword evidence="6 8" id="KW-0472">Membrane</keyword>
<evidence type="ECO:0000256" key="8">
    <source>
        <dbReference type="PROSITE-ProRule" id="PRU01360"/>
    </source>
</evidence>
<dbReference type="HOGENOM" id="CLU_004317_1_1_10"/>
<keyword evidence="4 8" id="KW-0812">Transmembrane</keyword>
<evidence type="ECO:0000256" key="2">
    <source>
        <dbReference type="ARBA" id="ARBA00022448"/>
    </source>
</evidence>
<proteinExistence type="inferred from homology"/>
<dbReference type="NCBIfam" id="TIGR04056">
    <property type="entry name" value="OMP_RagA_SusC"/>
    <property type="match status" value="1"/>
</dbReference>
<dbReference type="FunFam" id="2.170.130.10:FF:000003">
    <property type="entry name" value="SusC/RagA family TonB-linked outer membrane protein"/>
    <property type="match status" value="1"/>
</dbReference>
<dbReference type="Gene3D" id="2.60.40.1120">
    <property type="entry name" value="Carboxypeptidase-like, regulatory domain"/>
    <property type="match status" value="1"/>
</dbReference>
<dbReference type="Gene3D" id="2.40.170.20">
    <property type="entry name" value="TonB-dependent receptor, beta-barrel domain"/>
    <property type="match status" value="1"/>
</dbReference>
<dbReference type="InterPro" id="IPR000531">
    <property type="entry name" value="Beta-barrel_TonB"/>
</dbReference>
<sequence>MEHLKCYLPLSRACLVAALAMTSASLTAGETSKGLPEPGITGMAPTQVETTVTGTVSDNYGPLIGATIMEKGTNNGTITDLNGKFSLKVSSTNATLVISSIGFTSKEIKVGSQKTFNILLMENNKSLNEVVVVGYGTQKKVNMTGSVSAINVSELAESRPITNVSQALSGLAAGVNVTSNHNQPGNDNASILVRGQGTLNSSAPLVIVDGTEAGINTVNPQDIESVSILKDAASAAIYGSRAANGVILITTKSGKSGKMKVNYNGYVSFESIRKTLTPVSNYADYMEYINKGMQNSKPAVGKYSVFKEQTIKEWRENSALDPLRYPNTDWVDETFKNSVATNHALSVSGGSDRIRFYASFGYLNNPGVMYNAGYNKYNGRLNLDADVTKWLNIGMQLSGYVSDMQPGYHEIDNVFTYASATTPGMVFRAPDGRFGAVNNSEDAAQSSANNPLLRAYKWDGESRKNNFHPRFTAAIKPLKGLSLTLSYSYQFVDHETTTKPVLLEAWNFRTNVATYTTKTKYTFKQSDEKTERYFNDAVLRYENKLFKKQLSYNIMLGASQELYRFKNFHASRQDMIDLSMNSLNGATGLSNSGGDRTEWAMRSYFSRLNLNWQDKYLFEFNLRADGSSRFQRDKRWGYFPSASAAWRIDQEKFMESAFKNQLSNLKLRVSYGALGNNSVGNYDSQALYTSNDGQFNYSLANTLVPGLAMAAIPNRRLTWETTKVFDVGFDFGFLGNRLTGTFDYFNKRTTDILINLPAPGVHGTTSIPKVNSAIVTNNGVEFTLGWQDKVSDFSYGATANFTYVTNKVNKFKGTDKGGMAINGSNLIWEGHSINSQYLLRVDRILQTDEDMQLVQKMIDNAPVDEHGNKVNPFAAFGKPQKGDLLYKDINNDGIIDNNDKEIVSDGPNPKFLFGLNLNAAWKGFDLSALIQGSFGAKVFWKDMAYNTPTVRKGYQLNKEVAEGSWTEGRTDATYPRLLNYEDNINTQMSDFYLQNKSFVKIRNIQLGYTLPKLFTTKMGIERVRIYGSLENFFTFTRYKGFDPEVSGMAYPSMKQAVVGINVSF</sequence>
<comment type="similarity">
    <text evidence="8 9">Belongs to the TonB-dependent receptor family.</text>
</comment>
<comment type="caution">
    <text evidence="13">The sequence shown here is derived from an EMBL/GenBank/DDBJ whole genome shotgun (WGS) entry which is preliminary data.</text>
</comment>
<evidence type="ECO:0000256" key="7">
    <source>
        <dbReference type="ARBA" id="ARBA00023237"/>
    </source>
</evidence>
<dbReference type="InterPro" id="IPR036942">
    <property type="entry name" value="Beta-barrel_TonB_sf"/>
</dbReference>
<dbReference type="GO" id="GO:0009279">
    <property type="term" value="C:cell outer membrane"/>
    <property type="evidence" value="ECO:0007669"/>
    <property type="project" value="UniProtKB-SubCell"/>
</dbReference>
<evidence type="ECO:0000313" key="14">
    <source>
        <dbReference type="Proteomes" id="UP000010433"/>
    </source>
</evidence>
<dbReference type="RefSeq" id="WP_009162414.1">
    <property type="nucleotide sequence ID" value="NZ_KB290994.1"/>
</dbReference>
<dbReference type="STRING" id="1127699.HMPREF9151_01199"/>
<evidence type="ECO:0000259" key="12">
    <source>
        <dbReference type="Pfam" id="PF07715"/>
    </source>
</evidence>
<dbReference type="InterPro" id="IPR023996">
    <property type="entry name" value="TonB-dep_OMP_SusC/RagA"/>
</dbReference>
<keyword evidence="2 8" id="KW-0813">Transport</keyword>
<keyword evidence="10" id="KW-0732">Signal</keyword>
<dbReference type="InterPro" id="IPR023997">
    <property type="entry name" value="TonB-dep_OMP_SusC/RagA_CS"/>
</dbReference>
<dbReference type="InterPro" id="IPR008969">
    <property type="entry name" value="CarboxyPept-like_regulatory"/>
</dbReference>
<name>L1NB64_9BACT</name>
<evidence type="ECO:0000256" key="9">
    <source>
        <dbReference type="RuleBase" id="RU003357"/>
    </source>
</evidence>
<keyword evidence="14" id="KW-1185">Reference proteome</keyword>
<comment type="subcellular location">
    <subcellularLocation>
        <location evidence="1 8">Cell outer membrane</location>
        <topology evidence="1 8">Multi-pass membrane protein</topology>
    </subcellularLocation>
</comment>
<dbReference type="PROSITE" id="PS52016">
    <property type="entry name" value="TONB_DEPENDENT_REC_3"/>
    <property type="match status" value="1"/>
</dbReference>
<evidence type="ECO:0000259" key="11">
    <source>
        <dbReference type="Pfam" id="PF00593"/>
    </source>
</evidence>
<keyword evidence="5 9" id="KW-0798">TonB box</keyword>
<dbReference type="InterPro" id="IPR012910">
    <property type="entry name" value="Plug_dom"/>
</dbReference>